<feature type="signal peptide" evidence="1">
    <location>
        <begin position="1"/>
        <end position="22"/>
    </location>
</feature>
<gene>
    <name evidence="2" type="ORF">SNE35_11960</name>
</gene>
<dbReference type="Proteomes" id="UP001285263">
    <property type="component" value="Unassembled WGS sequence"/>
</dbReference>
<proteinExistence type="predicted"/>
<evidence type="ECO:0000313" key="3">
    <source>
        <dbReference type="Proteomes" id="UP001285263"/>
    </source>
</evidence>
<sequence>MKHKNKLTLAVLAALAGSGAQAFTFSTDSISGSFDSTLSLGIAVRTRSPSCSLITQGASGPDAPAGCLAPTSGLGDQGDLNYGKGDPFALQLKGNHELLLKLPEDFTFLGRVNWVRDFAATNTTGDISATTPPTLTDGLSPEARDDLRFKARLLDFWVSKKFQIGDQTARIRVGNQVVSWGESLFLPGGINSTNALDIMRLSQPGTQLKEAVLPAPMISFATGLGHGLNVEAYLQTNWNRGYLPPTGSYWSQVNGLGTGYASYGLQSRDARNGGQWGASLRYQPDGTQLNLGFYAMNYHDKLPQLTLNFDGTGAPGLAYPEDRKLYGVSANFPLGDWAIGTELSYRPKDAVALSPLASGCSSQNGNCWVDNKRLQWHLTGLLSLTPGGTGSGLLGLLKADTATLLAEAVVIRYPGMKQWYGADPIAAGGWGWGAETDPTAAPVPGGTKTSSGINFDFSWVYDGSLIPGWQVTPEIYYFQAISGRTPNTSALFMEGAKSANFTVTFTQNPARWTFAMNYAIFRGGKSVFDQPYRDRDFVGAVLSRNF</sequence>
<accession>A0ABU5DG31</accession>
<keyword evidence="3" id="KW-1185">Reference proteome</keyword>
<evidence type="ECO:0000313" key="2">
    <source>
        <dbReference type="EMBL" id="MDY0745226.1"/>
    </source>
</evidence>
<protein>
    <submittedName>
        <fullName evidence="2">DUF1302 domain-containing protein</fullName>
    </submittedName>
</protein>
<dbReference type="InterPro" id="IPR010727">
    <property type="entry name" value="DUF1302"/>
</dbReference>
<name>A0ABU5DG31_9BURK</name>
<feature type="chain" id="PRO_5045490188" evidence="1">
    <location>
        <begin position="23"/>
        <end position="546"/>
    </location>
</feature>
<keyword evidence="1" id="KW-0732">Signal</keyword>
<organism evidence="2 3">
    <name type="scientific">Roseateles agri</name>
    <dbReference type="NCBI Taxonomy" id="3098619"/>
    <lineage>
        <taxon>Bacteria</taxon>
        <taxon>Pseudomonadati</taxon>
        <taxon>Pseudomonadota</taxon>
        <taxon>Betaproteobacteria</taxon>
        <taxon>Burkholderiales</taxon>
        <taxon>Sphaerotilaceae</taxon>
        <taxon>Roseateles</taxon>
    </lineage>
</organism>
<dbReference type="Pfam" id="PF06980">
    <property type="entry name" value="DUF1302"/>
    <property type="match status" value="1"/>
</dbReference>
<dbReference type="RefSeq" id="WP_320423112.1">
    <property type="nucleotide sequence ID" value="NZ_JAXCLA010000003.1"/>
</dbReference>
<reference evidence="2 3" key="1">
    <citation type="submission" date="2023-11" db="EMBL/GenBank/DDBJ databases">
        <title>Paucibacter sp. nov., isolated from fresh soil in Korea.</title>
        <authorList>
            <person name="Le N.T.T."/>
        </authorList>
    </citation>
    <scope>NUCLEOTIDE SEQUENCE [LARGE SCALE GENOMIC DNA]</scope>
    <source>
        <strain evidence="2 3">R3-3</strain>
    </source>
</reference>
<dbReference type="EMBL" id="JAXCLA010000003">
    <property type="protein sequence ID" value="MDY0745226.1"/>
    <property type="molecule type" value="Genomic_DNA"/>
</dbReference>
<evidence type="ECO:0000256" key="1">
    <source>
        <dbReference type="SAM" id="SignalP"/>
    </source>
</evidence>
<comment type="caution">
    <text evidence="2">The sequence shown here is derived from an EMBL/GenBank/DDBJ whole genome shotgun (WGS) entry which is preliminary data.</text>
</comment>